<accession>A0A1M2VGK1</accession>
<name>A0A1M2VGK1_TRAPU</name>
<proteinExistence type="predicted"/>
<organism evidence="2 3">
    <name type="scientific">Trametes pubescens</name>
    <name type="common">White-rot fungus</name>
    <dbReference type="NCBI Taxonomy" id="154538"/>
    <lineage>
        <taxon>Eukaryota</taxon>
        <taxon>Fungi</taxon>
        <taxon>Dikarya</taxon>
        <taxon>Basidiomycota</taxon>
        <taxon>Agaricomycotina</taxon>
        <taxon>Agaricomycetes</taxon>
        <taxon>Polyporales</taxon>
        <taxon>Polyporaceae</taxon>
        <taxon>Trametes</taxon>
    </lineage>
</organism>
<reference evidence="2 3" key="1">
    <citation type="submission" date="2016-10" db="EMBL/GenBank/DDBJ databases">
        <title>Genome sequence of the basidiomycete white-rot fungus Trametes pubescens.</title>
        <authorList>
            <person name="Makela M.R."/>
            <person name="Granchi Z."/>
            <person name="Peng M."/>
            <person name="De Vries R.P."/>
            <person name="Grigoriev I."/>
            <person name="Riley R."/>
            <person name="Hilden K."/>
        </authorList>
    </citation>
    <scope>NUCLEOTIDE SEQUENCE [LARGE SCALE GENOMIC DNA]</scope>
    <source>
        <strain evidence="2 3">FBCC735</strain>
    </source>
</reference>
<evidence type="ECO:0000256" key="1">
    <source>
        <dbReference type="SAM" id="MobiDB-lite"/>
    </source>
</evidence>
<dbReference type="OMA" id="YWNAFDP"/>
<gene>
    <name evidence="2" type="ORF">TRAPUB_2449</name>
</gene>
<evidence type="ECO:0000313" key="2">
    <source>
        <dbReference type="EMBL" id="OJT06699.1"/>
    </source>
</evidence>
<dbReference type="EMBL" id="MNAD01001270">
    <property type="protein sequence ID" value="OJT06699.1"/>
    <property type="molecule type" value="Genomic_DNA"/>
</dbReference>
<feature type="compositionally biased region" description="Low complexity" evidence="1">
    <location>
        <begin position="190"/>
        <end position="209"/>
    </location>
</feature>
<sequence length="266" mass="29164">MGRPLFSSRQPAVRVQPEPQQPSYETWTYANAFDPDAEEFFESDDAVYEAFIDPGQQIHIPPSPATDLTVIDVAESSGSSSGTSSGRGSPMEIVDVESFDREARSAGVRVLDDTRMPVPAPRNPALDAQIDAGRGLPAEERVQYYMSLINRMETARQREREEARSSVRERVPTYLDLPAEEPYVPSPQLVSRVPATPSRPSTPPSHSTPYLMSPSPPPSVTPRLYSWTTFPSVTIPPPVSPLTNRSARMSVARIAPPSLVPAHRAA</sequence>
<feature type="compositionally biased region" description="Low complexity" evidence="1">
    <location>
        <begin position="76"/>
        <end position="89"/>
    </location>
</feature>
<dbReference type="Proteomes" id="UP000184267">
    <property type="component" value="Unassembled WGS sequence"/>
</dbReference>
<comment type="caution">
    <text evidence="2">The sequence shown here is derived from an EMBL/GenBank/DDBJ whole genome shotgun (WGS) entry which is preliminary data.</text>
</comment>
<feature type="region of interest" description="Disordered" evidence="1">
    <location>
        <begin position="1"/>
        <end position="22"/>
    </location>
</feature>
<keyword evidence="3" id="KW-1185">Reference proteome</keyword>
<protein>
    <submittedName>
        <fullName evidence="2">Uncharacterized protein</fullName>
    </submittedName>
</protein>
<dbReference type="AlphaFoldDB" id="A0A1M2VGK1"/>
<evidence type="ECO:0000313" key="3">
    <source>
        <dbReference type="Proteomes" id="UP000184267"/>
    </source>
</evidence>
<dbReference type="OrthoDB" id="3265863at2759"/>
<feature type="region of interest" description="Disordered" evidence="1">
    <location>
        <begin position="179"/>
        <end position="223"/>
    </location>
</feature>
<feature type="region of interest" description="Disordered" evidence="1">
    <location>
        <begin position="74"/>
        <end position="94"/>
    </location>
</feature>